<dbReference type="AlphaFoldDB" id="B8EIY3"/>
<dbReference type="InterPro" id="IPR002346">
    <property type="entry name" value="Mopterin_DH_FAD-bd"/>
</dbReference>
<dbReference type="RefSeq" id="WP_012592543.1">
    <property type="nucleotide sequence ID" value="NC_011666.1"/>
</dbReference>
<dbReference type="PANTHER" id="PTHR42659:SF1">
    <property type="entry name" value="OXIDOREDUCTASE"/>
    <property type="match status" value="1"/>
</dbReference>
<proteinExistence type="predicted"/>
<dbReference type="Gene3D" id="3.30.465.10">
    <property type="match status" value="1"/>
</dbReference>
<dbReference type="InterPro" id="IPR016169">
    <property type="entry name" value="FAD-bd_PCMH_sub2"/>
</dbReference>
<dbReference type="PROSITE" id="PS51387">
    <property type="entry name" value="FAD_PCMH"/>
    <property type="match status" value="1"/>
</dbReference>
<evidence type="ECO:0000313" key="5">
    <source>
        <dbReference type="Proteomes" id="UP000002257"/>
    </source>
</evidence>
<dbReference type="OrthoDB" id="9814706at2"/>
<evidence type="ECO:0000256" key="2">
    <source>
        <dbReference type="ARBA" id="ARBA00022827"/>
    </source>
</evidence>
<keyword evidence="2" id="KW-0274">FAD</keyword>
<sequence>MNRFSYLRAESVDEAVRAVAADPAARFIAGGTNLLDLMKYDVEQPGLLVDITRLPLRGVEETPAGGLRIGALVGNAELAFDSRIEAGYPLLASALLSGASAQLRNAATVGGNLLQRTRCYYFYDAATPCNKREPGTGCPAITGVNRIHAILGASEHCIATHPSDMCVALTALEAIVHVTGPDGERSIAFDAFHRLPGDRPDIDNTLAHGEIVTGIELPPPRFGRNCTYLKLRDRLSYAFALVSVAAALELEGGRVASARLALGGVAHKPWRDRSAEQLLEGAPASAESFGRAADHLLEAARGYKDNAFKIELARRAIVRALAQAAGETPQSQNVKSVN</sequence>
<dbReference type="Pfam" id="PF00941">
    <property type="entry name" value="FAD_binding_5"/>
    <property type="match status" value="1"/>
</dbReference>
<dbReference type="GO" id="GO:0071949">
    <property type="term" value="F:FAD binding"/>
    <property type="evidence" value="ECO:0007669"/>
    <property type="project" value="InterPro"/>
</dbReference>
<dbReference type="eggNOG" id="COG1319">
    <property type="taxonomic scope" value="Bacteria"/>
</dbReference>
<dbReference type="EMBL" id="CP001280">
    <property type="protein sequence ID" value="ACK52475.1"/>
    <property type="molecule type" value="Genomic_DNA"/>
</dbReference>
<protein>
    <submittedName>
        <fullName evidence="4">Molybdopterin dehydrogenase FAD-binding</fullName>
    </submittedName>
</protein>
<gene>
    <name evidence="4" type="ordered locus">Msil_3589</name>
</gene>
<evidence type="ECO:0000256" key="1">
    <source>
        <dbReference type="ARBA" id="ARBA00022630"/>
    </source>
</evidence>
<evidence type="ECO:0000259" key="3">
    <source>
        <dbReference type="PROSITE" id="PS51387"/>
    </source>
</evidence>
<dbReference type="InterPro" id="IPR036683">
    <property type="entry name" value="CO_DH_flav_C_dom_sf"/>
</dbReference>
<dbReference type="KEGG" id="msl:Msil_3589"/>
<dbReference type="HOGENOM" id="CLU_058050_1_0_5"/>
<dbReference type="SUPFAM" id="SSF56176">
    <property type="entry name" value="FAD-binding/transporter-associated domain-like"/>
    <property type="match status" value="1"/>
</dbReference>
<keyword evidence="1" id="KW-0285">Flavoprotein</keyword>
<dbReference type="SUPFAM" id="SSF55447">
    <property type="entry name" value="CO dehydrogenase flavoprotein C-terminal domain-like"/>
    <property type="match status" value="1"/>
</dbReference>
<dbReference type="STRING" id="395965.Msil_3589"/>
<feature type="domain" description="FAD-binding PCMH-type" evidence="3">
    <location>
        <begin position="1"/>
        <end position="222"/>
    </location>
</feature>
<dbReference type="InterPro" id="IPR016166">
    <property type="entry name" value="FAD-bd_PCMH"/>
</dbReference>
<dbReference type="SMART" id="SM01092">
    <property type="entry name" value="CO_deh_flav_C"/>
    <property type="match status" value="1"/>
</dbReference>
<dbReference type="InterPro" id="IPR036318">
    <property type="entry name" value="FAD-bd_PCMH-like_sf"/>
</dbReference>
<accession>B8EIY3</accession>
<evidence type="ECO:0000313" key="4">
    <source>
        <dbReference type="EMBL" id="ACK52475.1"/>
    </source>
</evidence>
<dbReference type="Gene3D" id="3.30.390.50">
    <property type="entry name" value="CO dehydrogenase flavoprotein, C-terminal domain"/>
    <property type="match status" value="1"/>
</dbReference>
<dbReference type="PANTHER" id="PTHR42659">
    <property type="entry name" value="XANTHINE DEHYDROGENASE SUBUNIT C-RELATED"/>
    <property type="match status" value="1"/>
</dbReference>
<dbReference type="Gene3D" id="3.30.43.10">
    <property type="entry name" value="Uridine Diphospho-n-acetylenolpyruvylglucosamine Reductase, domain 2"/>
    <property type="match status" value="1"/>
</dbReference>
<keyword evidence="5" id="KW-1185">Reference proteome</keyword>
<dbReference type="Pfam" id="PF03450">
    <property type="entry name" value="CO_deh_flav_C"/>
    <property type="match status" value="1"/>
</dbReference>
<organism evidence="4 5">
    <name type="scientific">Methylocella silvestris (strain DSM 15510 / CIP 108128 / LMG 27833 / NCIMB 13906 / BL2)</name>
    <dbReference type="NCBI Taxonomy" id="395965"/>
    <lineage>
        <taxon>Bacteria</taxon>
        <taxon>Pseudomonadati</taxon>
        <taxon>Pseudomonadota</taxon>
        <taxon>Alphaproteobacteria</taxon>
        <taxon>Hyphomicrobiales</taxon>
        <taxon>Beijerinckiaceae</taxon>
        <taxon>Methylocella</taxon>
    </lineage>
</organism>
<dbReference type="InterPro" id="IPR016167">
    <property type="entry name" value="FAD-bd_PCMH_sub1"/>
</dbReference>
<dbReference type="Proteomes" id="UP000002257">
    <property type="component" value="Chromosome"/>
</dbReference>
<reference evidence="4 5" key="1">
    <citation type="journal article" date="2010" name="J. Bacteriol.">
        <title>Complete genome sequence of the aerobic facultative methanotroph Methylocella silvestris BL2.</title>
        <authorList>
            <person name="Chen Y."/>
            <person name="Crombie A."/>
            <person name="Rahman M.T."/>
            <person name="Dedysh S.N."/>
            <person name="Liesack W."/>
            <person name="Stott M.B."/>
            <person name="Alam M."/>
            <person name="Theisen A.R."/>
            <person name="Murrell J.C."/>
            <person name="Dunfield P.F."/>
        </authorList>
    </citation>
    <scope>NUCLEOTIDE SEQUENCE [LARGE SCALE GENOMIC DNA]</scope>
    <source>
        <strain evidence="5">DSM 15510 / CIP 108128 / LMG 27833 / NCIMB 13906 / BL2</strain>
    </source>
</reference>
<name>B8EIY3_METSB</name>
<dbReference type="GO" id="GO:0016491">
    <property type="term" value="F:oxidoreductase activity"/>
    <property type="evidence" value="ECO:0007669"/>
    <property type="project" value="InterPro"/>
</dbReference>
<dbReference type="InterPro" id="IPR051312">
    <property type="entry name" value="Diverse_Substr_Oxidored"/>
</dbReference>
<dbReference type="InterPro" id="IPR005107">
    <property type="entry name" value="CO_DH_flav_C"/>
</dbReference>